<evidence type="ECO:0000313" key="18">
    <source>
        <dbReference type="EMBL" id="OGG13384.1"/>
    </source>
</evidence>
<proteinExistence type="predicted"/>
<accession>A0A1F5ZM29</accession>
<dbReference type="PROSITE" id="PS50886">
    <property type="entry name" value="TRBD"/>
    <property type="match status" value="1"/>
</dbReference>
<name>A0A1F5ZM29_9BACT</name>
<evidence type="ECO:0000256" key="1">
    <source>
        <dbReference type="ARBA" id="ARBA00003314"/>
    </source>
</evidence>
<comment type="subunit">
    <text evidence="3">Homodimer.</text>
</comment>
<dbReference type="AlphaFoldDB" id="A0A1F5ZM29"/>
<evidence type="ECO:0000256" key="7">
    <source>
        <dbReference type="ARBA" id="ARBA00022555"/>
    </source>
</evidence>
<dbReference type="PANTHER" id="PTHR11586">
    <property type="entry name" value="TRNA-AMINOACYLATION COFACTOR ARC1 FAMILY MEMBER"/>
    <property type="match status" value="1"/>
</dbReference>
<dbReference type="EMBL" id="MFJE01000055">
    <property type="protein sequence ID" value="OGG13384.1"/>
    <property type="molecule type" value="Genomic_DNA"/>
</dbReference>
<evidence type="ECO:0000256" key="8">
    <source>
        <dbReference type="ARBA" id="ARBA00022598"/>
    </source>
</evidence>
<reference evidence="18 19" key="1">
    <citation type="journal article" date="2016" name="Nat. Commun.">
        <title>Thousands of microbial genomes shed light on interconnected biogeochemical processes in an aquifer system.</title>
        <authorList>
            <person name="Anantharaman K."/>
            <person name="Brown C.T."/>
            <person name="Hug L.A."/>
            <person name="Sharon I."/>
            <person name="Castelle C.J."/>
            <person name="Probst A.J."/>
            <person name="Thomas B.C."/>
            <person name="Singh A."/>
            <person name="Wilkins M.J."/>
            <person name="Karaoz U."/>
            <person name="Brodie E.L."/>
            <person name="Williams K.H."/>
            <person name="Hubbard S.S."/>
            <person name="Banfield J.F."/>
        </authorList>
    </citation>
    <scope>NUCLEOTIDE SEQUENCE [LARGE SCALE GENOMIC DNA]</scope>
</reference>
<dbReference type="PANTHER" id="PTHR11586:SF37">
    <property type="entry name" value="TRNA-BINDING DOMAIN-CONTAINING PROTEIN"/>
    <property type="match status" value="1"/>
</dbReference>
<dbReference type="GO" id="GO:0005737">
    <property type="term" value="C:cytoplasm"/>
    <property type="evidence" value="ECO:0007669"/>
    <property type="project" value="UniProtKB-SubCell"/>
</dbReference>
<evidence type="ECO:0000256" key="3">
    <source>
        <dbReference type="ARBA" id="ARBA00011738"/>
    </source>
</evidence>
<evidence type="ECO:0000256" key="14">
    <source>
        <dbReference type="ARBA" id="ARBA00030904"/>
    </source>
</evidence>
<comment type="subcellular location">
    <subcellularLocation>
        <location evidence="2">Cytoplasm</location>
    </subcellularLocation>
</comment>
<sequence>MKDTVTFADFQKIDFKVGKVVEVEDVVESQNLLRMKVDLGSDYGIRTIFAGVKKWYKPSQLKGKKFIFVANLEPKKMMGSESQGMMLAADTGEPVLIPVNKKVKEGTVIR</sequence>
<dbReference type="GO" id="GO:0006412">
    <property type="term" value="P:translation"/>
    <property type="evidence" value="ECO:0007669"/>
    <property type="project" value="UniProtKB-KW"/>
</dbReference>
<evidence type="ECO:0000256" key="9">
    <source>
        <dbReference type="ARBA" id="ARBA00022741"/>
    </source>
</evidence>
<keyword evidence="7 16" id="KW-0820">tRNA-binding</keyword>
<evidence type="ECO:0000256" key="2">
    <source>
        <dbReference type="ARBA" id="ARBA00004496"/>
    </source>
</evidence>
<keyword evidence="13" id="KW-0030">Aminoacyl-tRNA synthetase</keyword>
<dbReference type="Pfam" id="PF01588">
    <property type="entry name" value="tRNA_bind"/>
    <property type="match status" value="1"/>
</dbReference>
<evidence type="ECO:0000256" key="4">
    <source>
        <dbReference type="ARBA" id="ARBA00012838"/>
    </source>
</evidence>
<dbReference type="GO" id="GO:0004825">
    <property type="term" value="F:methionine-tRNA ligase activity"/>
    <property type="evidence" value="ECO:0007669"/>
    <property type="project" value="UniProtKB-EC"/>
</dbReference>
<comment type="caution">
    <text evidence="18">The sequence shown here is derived from an EMBL/GenBank/DDBJ whole genome shotgun (WGS) entry which is preliminary data.</text>
</comment>
<evidence type="ECO:0000256" key="16">
    <source>
        <dbReference type="PROSITE-ProRule" id="PRU00209"/>
    </source>
</evidence>
<evidence type="ECO:0000256" key="6">
    <source>
        <dbReference type="ARBA" id="ARBA00022490"/>
    </source>
</evidence>
<keyword evidence="9" id="KW-0547">Nucleotide-binding</keyword>
<organism evidence="18 19">
    <name type="scientific">Candidatus Gottesmanbacteria bacterium RIFCSPHIGHO2_01_FULL_39_10</name>
    <dbReference type="NCBI Taxonomy" id="1798375"/>
    <lineage>
        <taxon>Bacteria</taxon>
        <taxon>Candidatus Gottesmaniibacteriota</taxon>
    </lineage>
</organism>
<keyword evidence="10" id="KW-0067">ATP-binding</keyword>
<dbReference type="FunFam" id="2.40.50.140:FF:000042">
    <property type="entry name" value="Methionine--tRNA ligase"/>
    <property type="match status" value="1"/>
</dbReference>
<evidence type="ECO:0000259" key="17">
    <source>
        <dbReference type="PROSITE" id="PS50886"/>
    </source>
</evidence>
<keyword evidence="12" id="KW-0648">Protein biosynthesis</keyword>
<evidence type="ECO:0000256" key="15">
    <source>
        <dbReference type="ARBA" id="ARBA00047364"/>
    </source>
</evidence>
<keyword evidence="6" id="KW-0963">Cytoplasm</keyword>
<dbReference type="InterPro" id="IPR051270">
    <property type="entry name" value="Tyrosine-tRNA_ligase_regulator"/>
</dbReference>
<dbReference type="GO" id="GO:0000049">
    <property type="term" value="F:tRNA binding"/>
    <property type="evidence" value="ECO:0007669"/>
    <property type="project" value="UniProtKB-UniRule"/>
</dbReference>
<keyword evidence="8" id="KW-0436">Ligase</keyword>
<dbReference type="GO" id="GO:0005524">
    <property type="term" value="F:ATP binding"/>
    <property type="evidence" value="ECO:0007669"/>
    <property type="project" value="UniProtKB-KW"/>
</dbReference>
<protein>
    <recommendedName>
        <fullName evidence="5">Methionine--tRNA ligase</fullName>
        <ecNumber evidence="4">6.1.1.10</ecNumber>
    </recommendedName>
    <alternativeName>
        <fullName evidence="14">Methionyl-tRNA synthetase</fullName>
    </alternativeName>
</protein>
<evidence type="ECO:0000313" key="19">
    <source>
        <dbReference type="Proteomes" id="UP000177383"/>
    </source>
</evidence>
<evidence type="ECO:0000256" key="13">
    <source>
        <dbReference type="ARBA" id="ARBA00023146"/>
    </source>
</evidence>
<dbReference type="EC" id="6.1.1.10" evidence="4"/>
<evidence type="ECO:0000256" key="11">
    <source>
        <dbReference type="ARBA" id="ARBA00022884"/>
    </source>
</evidence>
<evidence type="ECO:0000256" key="5">
    <source>
        <dbReference type="ARBA" id="ARBA00018753"/>
    </source>
</evidence>
<comment type="function">
    <text evidence="1">Is required not only for elongation of protein synthesis but also for the initiation of all mRNA translation through initiator tRNA(fMet) aminoacylation.</text>
</comment>
<dbReference type="InterPro" id="IPR002547">
    <property type="entry name" value="tRNA-bd_dom"/>
</dbReference>
<dbReference type="InterPro" id="IPR012340">
    <property type="entry name" value="NA-bd_OB-fold"/>
</dbReference>
<keyword evidence="11 16" id="KW-0694">RNA-binding</keyword>
<dbReference type="Gene3D" id="2.40.50.140">
    <property type="entry name" value="Nucleic acid-binding proteins"/>
    <property type="match status" value="1"/>
</dbReference>
<dbReference type="SUPFAM" id="SSF50249">
    <property type="entry name" value="Nucleic acid-binding proteins"/>
    <property type="match status" value="1"/>
</dbReference>
<feature type="domain" description="TRNA-binding" evidence="17">
    <location>
        <begin position="9"/>
        <end position="110"/>
    </location>
</feature>
<evidence type="ECO:0000256" key="10">
    <source>
        <dbReference type="ARBA" id="ARBA00022840"/>
    </source>
</evidence>
<gene>
    <name evidence="18" type="ORF">A2773_06095</name>
</gene>
<evidence type="ECO:0000256" key="12">
    <source>
        <dbReference type="ARBA" id="ARBA00022917"/>
    </source>
</evidence>
<dbReference type="STRING" id="1798375.A2773_06095"/>
<comment type="catalytic activity">
    <reaction evidence="15">
        <text>tRNA(Met) + L-methionine + ATP = L-methionyl-tRNA(Met) + AMP + diphosphate</text>
        <dbReference type="Rhea" id="RHEA:13481"/>
        <dbReference type="Rhea" id="RHEA-COMP:9667"/>
        <dbReference type="Rhea" id="RHEA-COMP:9698"/>
        <dbReference type="ChEBI" id="CHEBI:30616"/>
        <dbReference type="ChEBI" id="CHEBI:33019"/>
        <dbReference type="ChEBI" id="CHEBI:57844"/>
        <dbReference type="ChEBI" id="CHEBI:78442"/>
        <dbReference type="ChEBI" id="CHEBI:78530"/>
        <dbReference type="ChEBI" id="CHEBI:456215"/>
        <dbReference type="EC" id="6.1.1.10"/>
    </reaction>
</comment>
<dbReference type="Proteomes" id="UP000177383">
    <property type="component" value="Unassembled WGS sequence"/>
</dbReference>